<evidence type="ECO:0000313" key="1">
    <source>
        <dbReference type="EMBL" id="KAK3711595.1"/>
    </source>
</evidence>
<accession>A0ACC3N829</accession>
<proteinExistence type="predicted"/>
<protein>
    <submittedName>
        <fullName evidence="1">Uncharacterized protein</fullName>
    </submittedName>
</protein>
<name>A0ACC3N829_9PEZI</name>
<keyword evidence="2" id="KW-1185">Reference proteome</keyword>
<dbReference type="Proteomes" id="UP001281147">
    <property type="component" value="Unassembled WGS sequence"/>
</dbReference>
<dbReference type="EMBL" id="JAUTXU010000075">
    <property type="protein sequence ID" value="KAK3711595.1"/>
    <property type="molecule type" value="Genomic_DNA"/>
</dbReference>
<reference evidence="1" key="1">
    <citation type="submission" date="2023-07" db="EMBL/GenBank/DDBJ databases">
        <title>Black Yeasts Isolated from many extreme environments.</title>
        <authorList>
            <person name="Coleine C."/>
            <person name="Stajich J.E."/>
            <person name="Selbmann L."/>
        </authorList>
    </citation>
    <scope>NUCLEOTIDE SEQUENCE</scope>
    <source>
        <strain evidence="1">CCFEE 5714</strain>
    </source>
</reference>
<evidence type="ECO:0000313" key="2">
    <source>
        <dbReference type="Proteomes" id="UP001281147"/>
    </source>
</evidence>
<organism evidence="1 2">
    <name type="scientific">Vermiconidia calcicola</name>
    <dbReference type="NCBI Taxonomy" id="1690605"/>
    <lineage>
        <taxon>Eukaryota</taxon>
        <taxon>Fungi</taxon>
        <taxon>Dikarya</taxon>
        <taxon>Ascomycota</taxon>
        <taxon>Pezizomycotina</taxon>
        <taxon>Dothideomycetes</taxon>
        <taxon>Dothideomycetidae</taxon>
        <taxon>Mycosphaerellales</taxon>
        <taxon>Extremaceae</taxon>
        <taxon>Vermiconidia</taxon>
    </lineage>
</organism>
<gene>
    <name evidence="1" type="ORF">LTR37_009586</name>
</gene>
<comment type="caution">
    <text evidence="1">The sequence shown here is derived from an EMBL/GenBank/DDBJ whole genome shotgun (WGS) entry which is preliminary data.</text>
</comment>
<sequence length="611" mass="66086">MEVFLLWLVSLFTVASGDLGRDIYERQASNVSTTNTVFHHRMYHASIVLGDYYYFDGGEYVTWNGRGGGNQASPTDRRIGNIQYQIRTKNTATNNMEQALTGAAKYTYSVGLTTPWTSDTVQFRRIQKDLPIVSDEALWLDASGESFYAYGGGISGLGAAEGAPSIPPRNTLWQFLPSGDSGHWTLAGNPPPSLGLSRTVGGISGYGNGLGFLWSGEQTSGTTTLLSYGSSFSTPGMVVYNSSSREWYNVSSATGGSYNLDTAFHGDGQFVPSFGPAGLLVILGGVASIGSGIHYTSDDIPIYEPLSQTWSSQKATGQGPPDREYSCAMGVEGDDGTYEIFVHGGYSSDLSTTVDLLGSVYVLSLPSFVWHKRADAPAYGRYWHTCNLVGKRQMLVNGGTIVDPRVDEAVTDTDSLSTLDPWPQGIGIFDLSAMEWREEYNPSADSYVTPDVVKASLRANGPYPFTWSNPTVESWFGQAEARVPSSADQESKSGNSGSSNVGAIAGGVVGGVVGLALVFAVIFVIRRKHRKRESARVHDPIVYEKRELDGSSPRQEMNADERRELDGSSPPQEMNAYSDAVEADTGTRHELDGGWQGYEVKAENMTIPKRS</sequence>